<evidence type="ECO:0000313" key="2">
    <source>
        <dbReference type="EMBL" id="MBP2321622.1"/>
    </source>
</evidence>
<accession>A0ABS4TB22</accession>
<evidence type="ECO:0008006" key="4">
    <source>
        <dbReference type="Google" id="ProtNLM"/>
    </source>
</evidence>
<dbReference type="EMBL" id="JAGINW010000001">
    <property type="protein sequence ID" value="MBP2321622.1"/>
    <property type="molecule type" value="Genomic_DNA"/>
</dbReference>
<evidence type="ECO:0000256" key="1">
    <source>
        <dbReference type="SAM" id="SignalP"/>
    </source>
</evidence>
<comment type="caution">
    <text evidence="2">The sequence shown here is derived from an EMBL/GenBank/DDBJ whole genome shotgun (WGS) entry which is preliminary data.</text>
</comment>
<feature type="chain" id="PRO_5045678106" description="DUF2690 domain-containing protein" evidence="1">
    <location>
        <begin position="28"/>
        <end position="144"/>
    </location>
</feature>
<feature type="signal peptide" evidence="1">
    <location>
        <begin position="1"/>
        <end position="27"/>
    </location>
</feature>
<protein>
    <recommendedName>
        <fullName evidence="4">DUF2690 domain-containing protein</fullName>
    </recommendedName>
</protein>
<gene>
    <name evidence="2" type="ORF">JOF56_002007</name>
</gene>
<proteinExistence type="predicted"/>
<sequence>MRKSMQAALLTITTAAALSTTATPTTAAVTADSPIEACGGGSYHQVDSHKLGNVATIRLLYNGTTNCVVTWRTNPGTPRIAMLASIAKQDANGNFGDYKHNDGNFTTYAGPVKVSASGRCIDWGGAATINGVYTLWMSGPSHCD</sequence>
<reference evidence="2 3" key="1">
    <citation type="submission" date="2021-03" db="EMBL/GenBank/DDBJ databases">
        <title>Sequencing the genomes of 1000 actinobacteria strains.</title>
        <authorList>
            <person name="Klenk H.-P."/>
        </authorList>
    </citation>
    <scope>NUCLEOTIDE SEQUENCE [LARGE SCALE GENOMIC DNA]</scope>
    <source>
        <strain evidence="2 3">DSM 46670</strain>
    </source>
</reference>
<keyword evidence="3" id="KW-1185">Reference proteome</keyword>
<name>A0ABS4TB22_9PSEU</name>
<dbReference type="Proteomes" id="UP001519332">
    <property type="component" value="Unassembled WGS sequence"/>
</dbReference>
<keyword evidence="1" id="KW-0732">Signal</keyword>
<organism evidence="2 3">
    <name type="scientific">Kibdelosporangium banguiense</name>
    <dbReference type="NCBI Taxonomy" id="1365924"/>
    <lineage>
        <taxon>Bacteria</taxon>
        <taxon>Bacillati</taxon>
        <taxon>Actinomycetota</taxon>
        <taxon>Actinomycetes</taxon>
        <taxon>Pseudonocardiales</taxon>
        <taxon>Pseudonocardiaceae</taxon>
        <taxon>Kibdelosporangium</taxon>
    </lineage>
</organism>
<evidence type="ECO:0000313" key="3">
    <source>
        <dbReference type="Proteomes" id="UP001519332"/>
    </source>
</evidence>